<dbReference type="OrthoDB" id="9763310at2"/>
<evidence type="ECO:0000313" key="7">
    <source>
        <dbReference type="EMBL" id="QEG38710.1"/>
    </source>
</evidence>
<dbReference type="GO" id="GO:0006281">
    <property type="term" value="P:DNA repair"/>
    <property type="evidence" value="ECO:0007669"/>
    <property type="project" value="TreeGrafter"/>
</dbReference>
<evidence type="ECO:0000256" key="3">
    <source>
        <dbReference type="ARBA" id="ARBA00022806"/>
    </source>
</evidence>
<evidence type="ECO:0000259" key="5">
    <source>
        <dbReference type="PROSITE" id="PS51192"/>
    </source>
</evidence>
<keyword evidence="3 7" id="KW-0347">Helicase</keyword>
<dbReference type="KEGG" id="rul:UC8_06680"/>
<dbReference type="Gene3D" id="3.40.50.300">
    <property type="entry name" value="P-loop containing nucleotide triphosphate hydrolases"/>
    <property type="match status" value="2"/>
</dbReference>
<dbReference type="PANTHER" id="PTHR13710:SF150">
    <property type="entry name" value="ATP-DEPENDENT DNA HELICASE RECQ"/>
    <property type="match status" value="1"/>
</dbReference>
<dbReference type="GO" id="GO:0009378">
    <property type="term" value="F:four-way junction helicase activity"/>
    <property type="evidence" value="ECO:0007669"/>
    <property type="project" value="TreeGrafter"/>
</dbReference>
<dbReference type="EMBL" id="CP042914">
    <property type="protein sequence ID" value="QEG38710.1"/>
    <property type="molecule type" value="Genomic_DNA"/>
</dbReference>
<organism evidence="7 8">
    <name type="scientific">Roseimaritima ulvae</name>
    <dbReference type="NCBI Taxonomy" id="980254"/>
    <lineage>
        <taxon>Bacteria</taxon>
        <taxon>Pseudomonadati</taxon>
        <taxon>Planctomycetota</taxon>
        <taxon>Planctomycetia</taxon>
        <taxon>Pirellulales</taxon>
        <taxon>Pirellulaceae</taxon>
        <taxon>Roseimaritima</taxon>
    </lineage>
</organism>
<reference evidence="7 8" key="1">
    <citation type="submission" date="2019-08" db="EMBL/GenBank/DDBJ databases">
        <title>Deep-cultivation of Planctomycetes and their phenomic and genomic characterization uncovers novel biology.</title>
        <authorList>
            <person name="Wiegand S."/>
            <person name="Jogler M."/>
            <person name="Boedeker C."/>
            <person name="Pinto D."/>
            <person name="Vollmers J."/>
            <person name="Rivas-Marin E."/>
            <person name="Kohn T."/>
            <person name="Peeters S.H."/>
            <person name="Heuer A."/>
            <person name="Rast P."/>
            <person name="Oberbeckmann S."/>
            <person name="Bunk B."/>
            <person name="Jeske O."/>
            <person name="Meyerdierks A."/>
            <person name="Storesund J.E."/>
            <person name="Kallscheuer N."/>
            <person name="Luecker S."/>
            <person name="Lage O.M."/>
            <person name="Pohl T."/>
            <person name="Merkel B.J."/>
            <person name="Hornburger P."/>
            <person name="Mueller R.-W."/>
            <person name="Bruemmer F."/>
            <person name="Labrenz M."/>
            <person name="Spormann A.M."/>
            <person name="Op den Camp H."/>
            <person name="Overmann J."/>
            <person name="Amann R."/>
            <person name="Jetten M.S.M."/>
            <person name="Mascher T."/>
            <person name="Medema M.H."/>
            <person name="Devos D.P."/>
            <person name="Kaster A.-K."/>
            <person name="Ovreas L."/>
            <person name="Rohde M."/>
            <person name="Galperin M.Y."/>
            <person name="Jogler C."/>
        </authorList>
    </citation>
    <scope>NUCLEOTIDE SEQUENCE [LARGE SCALE GENOMIC DNA]</scope>
    <source>
        <strain evidence="7 8">UC8</strain>
    </source>
</reference>
<keyword evidence="1" id="KW-0547">Nucleotide-binding</keyword>
<dbReference type="GO" id="GO:0005737">
    <property type="term" value="C:cytoplasm"/>
    <property type="evidence" value="ECO:0007669"/>
    <property type="project" value="TreeGrafter"/>
</dbReference>
<dbReference type="FunFam" id="3.40.50.300:FF:001389">
    <property type="entry name" value="ATP-dependent DNA helicase RecQ"/>
    <property type="match status" value="1"/>
</dbReference>
<keyword evidence="2 7" id="KW-0378">Hydrolase</keyword>
<dbReference type="InterPro" id="IPR027417">
    <property type="entry name" value="P-loop_NTPase"/>
</dbReference>
<dbReference type="GO" id="GO:0005694">
    <property type="term" value="C:chromosome"/>
    <property type="evidence" value="ECO:0007669"/>
    <property type="project" value="TreeGrafter"/>
</dbReference>
<dbReference type="InterPro" id="IPR004589">
    <property type="entry name" value="DNA_helicase_ATP-dep_RecQ"/>
</dbReference>
<dbReference type="GO" id="GO:0016787">
    <property type="term" value="F:hydrolase activity"/>
    <property type="evidence" value="ECO:0007669"/>
    <property type="project" value="UniProtKB-KW"/>
</dbReference>
<sequence length="488" mass="55563">MTNSPPVARMRRATTVLQDVFGYPRFRGMQQAVIQHLLEDQHALVLMPTGGGKSLCYQIPALLDETDPSEIVLVLSPLIALMKDQVDALTRKGIDATFVNSSLDRQQRTQRYQGIADGQYRLLYVTPERFRKSDFCEVLQARRVSLLAVDEAHCVSQWGHDFRPDYTRLADIRQLLGNPTTVALTATATPECQQDILQQLGLSEGSARIFNSGIERENLELQVAEVWDESEKLDQIQTIVDDPLYSASGSGIVYFALIKSLQRISDQLRQRGIDHLCYHGDLERRERRRIQERFMSDDCPLVLATNAFGMGIDKEDIRFVIHAEVPGSLEAYYQEIGRAGRDGLPSVCRLLYAQSDLMTQMQFIDWRNPDTDFYGRLFHHLGERGEEVRAYGFDWLNEQLQSVSRHDHRLSTALSMLDRHGIVAGPHPPEALQLQVPADPIPAPFGDKATLEQKRKSDQQRLYALVEYTQAEDRKAFLERYFGVAQVR</sequence>
<dbReference type="EC" id="3.6.4.12" evidence="7"/>
<name>A0A5B9QM58_9BACT</name>
<protein>
    <submittedName>
        <fullName evidence="7">ATP-dependent DNA helicase RecQ</fullName>
        <ecNumber evidence="7">3.6.4.12</ecNumber>
    </submittedName>
</protein>
<dbReference type="SMART" id="SM00490">
    <property type="entry name" value="HELICc"/>
    <property type="match status" value="1"/>
</dbReference>
<gene>
    <name evidence="7" type="primary">recQ_1</name>
    <name evidence="7" type="ORF">UC8_06680</name>
</gene>
<dbReference type="PROSITE" id="PS51192">
    <property type="entry name" value="HELICASE_ATP_BIND_1"/>
    <property type="match status" value="1"/>
</dbReference>
<dbReference type="Pfam" id="PF00271">
    <property type="entry name" value="Helicase_C"/>
    <property type="match status" value="1"/>
</dbReference>
<dbReference type="RefSeq" id="WP_084428319.1">
    <property type="nucleotide sequence ID" value="NZ_CP042914.1"/>
</dbReference>
<dbReference type="InterPro" id="IPR001650">
    <property type="entry name" value="Helicase_C-like"/>
</dbReference>
<keyword evidence="4" id="KW-0067">ATP-binding</keyword>
<dbReference type="CDD" id="cd17920">
    <property type="entry name" value="DEXHc_RecQ"/>
    <property type="match status" value="1"/>
</dbReference>
<proteinExistence type="predicted"/>
<dbReference type="Proteomes" id="UP000325286">
    <property type="component" value="Chromosome"/>
</dbReference>
<evidence type="ECO:0000313" key="8">
    <source>
        <dbReference type="Proteomes" id="UP000325286"/>
    </source>
</evidence>
<dbReference type="Pfam" id="PF00270">
    <property type="entry name" value="DEAD"/>
    <property type="match status" value="1"/>
</dbReference>
<dbReference type="SMART" id="SM00487">
    <property type="entry name" value="DEXDc"/>
    <property type="match status" value="1"/>
</dbReference>
<dbReference type="GO" id="GO:0043138">
    <property type="term" value="F:3'-5' DNA helicase activity"/>
    <property type="evidence" value="ECO:0007669"/>
    <property type="project" value="TreeGrafter"/>
</dbReference>
<feature type="domain" description="Helicase C-terminal" evidence="6">
    <location>
        <begin position="232"/>
        <end position="389"/>
    </location>
</feature>
<accession>A0A5B9QM58</accession>
<keyword evidence="8" id="KW-1185">Reference proteome</keyword>
<evidence type="ECO:0000259" key="6">
    <source>
        <dbReference type="PROSITE" id="PS51194"/>
    </source>
</evidence>
<dbReference type="PANTHER" id="PTHR13710">
    <property type="entry name" value="DNA HELICASE RECQ FAMILY MEMBER"/>
    <property type="match status" value="1"/>
</dbReference>
<dbReference type="GO" id="GO:0005524">
    <property type="term" value="F:ATP binding"/>
    <property type="evidence" value="ECO:0007669"/>
    <property type="project" value="UniProtKB-KW"/>
</dbReference>
<evidence type="ECO:0000256" key="4">
    <source>
        <dbReference type="ARBA" id="ARBA00022840"/>
    </source>
</evidence>
<dbReference type="GO" id="GO:0006310">
    <property type="term" value="P:DNA recombination"/>
    <property type="evidence" value="ECO:0007669"/>
    <property type="project" value="InterPro"/>
</dbReference>
<dbReference type="PROSITE" id="PS51194">
    <property type="entry name" value="HELICASE_CTER"/>
    <property type="match status" value="1"/>
</dbReference>
<evidence type="ECO:0000256" key="1">
    <source>
        <dbReference type="ARBA" id="ARBA00022741"/>
    </source>
</evidence>
<dbReference type="GO" id="GO:0003676">
    <property type="term" value="F:nucleic acid binding"/>
    <property type="evidence" value="ECO:0007669"/>
    <property type="project" value="InterPro"/>
</dbReference>
<feature type="domain" description="Helicase ATP-binding" evidence="5">
    <location>
        <begin position="34"/>
        <end position="206"/>
    </location>
</feature>
<dbReference type="SUPFAM" id="SSF52540">
    <property type="entry name" value="P-loop containing nucleoside triphosphate hydrolases"/>
    <property type="match status" value="1"/>
</dbReference>
<evidence type="ECO:0000256" key="2">
    <source>
        <dbReference type="ARBA" id="ARBA00022801"/>
    </source>
</evidence>
<dbReference type="NCBIfam" id="TIGR00614">
    <property type="entry name" value="recQ_fam"/>
    <property type="match status" value="1"/>
</dbReference>
<dbReference type="InterPro" id="IPR014001">
    <property type="entry name" value="Helicase_ATP-bd"/>
</dbReference>
<dbReference type="AlphaFoldDB" id="A0A5B9QM58"/>
<dbReference type="InterPro" id="IPR011545">
    <property type="entry name" value="DEAD/DEAH_box_helicase_dom"/>
</dbReference>